<organism evidence="1 2">
    <name type="scientific">Paraburkholderia caribensis MBA4</name>
    <dbReference type="NCBI Taxonomy" id="1323664"/>
    <lineage>
        <taxon>Bacteria</taxon>
        <taxon>Pseudomonadati</taxon>
        <taxon>Pseudomonadota</taxon>
        <taxon>Betaproteobacteria</taxon>
        <taxon>Burkholderiales</taxon>
        <taxon>Burkholderiaceae</taxon>
        <taxon>Paraburkholderia</taxon>
    </lineage>
</organism>
<dbReference type="AlphaFoldDB" id="A0A0P0R6V8"/>
<protein>
    <submittedName>
        <fullName evidence="1">Uncharacterized protein</fullName>
    </submittedName>
</protein>
<sequence length="34" mass="3691">MRLAAMPLRCETLPASFLLSPLGALPVGAMFRRC</sequence>
<proteinExistence type="predicted"/>
<evidence type="ECO:0000313" key="1">
    <source>
        <dbReference type="EMBL" id="ALL64067.1"/>
    </source>
</evidence>
<reference evidence="1 2" key="1">
    <citation type="journal article" date="2014" name="Genome Announc.">
        <title>Draft Genome Sequence of the Haloacid-Degrading Burkholderia caribensis Strain MBA4.</title>
        <authorList>
            <person name="Pan Y."/>
            <person name="Kong K.F."/>
            <person name="Tsang J.S."/>
        </authorList>
    </citation>
    <scope>NUCLEOTIDE SEQUENCE [LARGE SCALE GENOMIC DNA]</scope>
    <source>
        <strain evidence="1 2">MBA4</strain>
    </source>
</reference>
<dbReference type="KEGG" id="bcai:K788_00034685"/>
<dbReference type="Proteomes" id="UP000019146">
    <property type="component" value="Chromosome 1"/>
</dbReference>
<accession>A0A0P0R6V8</accession>
<dbReference type="EMBL" id="CP012746">
    <property type="protein sequence ID" value="ALL64067.1"/>
    <property type="molecule type" value="Genomic_DNA"/>
</dbReference>
<evidence type="ECO:0000313" key="2">
    <source>
        <dbReference type="Proteomes" id="UP000019146"/>
    </source>
</evidence>
<name>A0A0P0R6V8_9BURK</name>
<gene>
    <name evidence="1" type="ORF">K788_00034685</name>
</gene>